<organism evidence="12 13">
    <name type="scientific">Podila minutissima</name>
    <dbReference type="NCBI Taxonomy" id="64525"/>
    <lineage>
        <taxon>Eukaryota</taxon>
        <taxon>Fungi</taxon>
        <taxon>Fungi incertae sedis</taxon>
        <taxon>Mucoromycota</taxon>
        <taxon>Mortierellomycotina</taxon>
        <taxon>Mortierellomycetes</taxon>
        <taxon>Mortierellales</taxon>
        <taxon>Mortierellaceae</taxon>
        <taxon>Podila</taxon>
    </lineage>
</organism>
<dbReference type="GO" id="GO:0004612">
    <property type="term" value="F:phosphoenolpyruvate carboxykinase (ATP) activity"/>
    <property type="evidence" value="ECO:0007669"/>
    <property type="project" value="UniProtKB-EC"/>
</dbReference>
<dbReference type="GO" id="GO:0016301">
    <property type="term" value="F:kinase activity"/>
    <property type="evidence" value="ECO:0007669"/>
    <property type="project" value="UniProtKB-KW"/>
</dbReference>
<dbReference type="CDD" id="cd00484">
    <property type="entry name" value="PEPCK_ATP"/>
    <property type="match status" value="1"/>
</dbReference>
<dbReference type="InterPro" id="IPR013035">
    <property type="entry name" value="PEP_carboxykinase_C"/>
</dbReference>
<comment type="similarity">
    <text evidence="2">Belongs to the phosphoenolpyruvate carboxykinase (ATP) family.</text>
</comment>
<keyword evidence="7" id="KW-0210">Decarboxylase</keyword>
<dbReference type="GO" id="GO:0005524">
    <property type="term" value="F:ATP binding"/>
    <property type="evidence" value="ECO:0007669"/>
    <property type="project" value="UniProtKB-KW"/>
</dbReference>
<dbReference type="NCBIfam" id="TIGR00224">
    <property type="entry name" value="pckA"/>
    <property type="match status" value="1"/>
</dbReference>
<dbReference type="InterPro" id="IPR015994">
    <property type="entry name" value="PEPCK_ATP_CS"/>
</dbReference>
<evidence type="ECO:0000256" key="7">
    <source>
        <dbReference type="ARBA" id="ARBA00022793"/>
    </source>
</evidence>
<sequence length="616" mass="67716">MMTNNEQAKAVASSTIKESISTTSSLQIELLKSGQKSIASSIHTSSSSHTVASHGTSGNHHSHHHHPMSHHPAQSHPGAHAHLYHPDPEAAYHDTGIDYNHVLMIRNAASAKLYEDALRFEDGTIISSAGALVTSSGKKTGRSPKDKRIVEEPSTAEDIWWGPVNTKLSEHAFLINHERAVDYLNTRERLYVFDGYAGWDPKYRIKIRVVCARAYHCLFMRNMLIRPTDEELEHYGEPDFTILNAGAFPANRYTTGMTSTTSVAINFRRKEMVILGTEYAGEMKKGVFTIMHYLMPKAGVLSLHSSANQGKDGDVTLFFGLSGTGKTTLSADPRRHLIGDDEHCWSDTGVFNIEGGCYAKCIDLSAEKEPEIYGAIRYGAVLENVVLDEDTREVDYNDCSLTENTRCAYPIEYIPNALIPCIGGHPKNIIMLTCDAFGVLPPVSRLTPDQAMYHFISGYTAKIAGTEEGVTEPEATFSACFGQPFLVLHPTKYASMLADKIRTHKARVWLVNTGWAGGDVRLGKRIALKYSRAIIDAVHAGALNDVEYEKYPVFGLDIPKTVPNVPAEVLNPRSAWGAATAEFDGTVHKLASLFNENFAKYSSEATDEVIAAGPKI</sequence>
<evidence type="ECO:0000256" key="5">
    <source>
        <dbReference type="ARBA" id="ARBA00022432"/>
    </source>
</evidence>
<evidence type="ECO:0000256" key="1">
    <source>
        <dbReference type="ARBA" id="ARBA00004742"/>
    </source>
</evidence>
<keyword evidence="9" id="KW-0456">Lyase</keyword>
<feature type="region of interest" description="Disordered" evidence="11">
    <location>
        <begin position="40"/>
        <end position="87"/>
    </location>
</feature>
<protein>
    <recommendedName>
        <fullName evidence="4">Phosphoenolpyruvate carboxykinase (ATP)</fullName>
        <ecNumber evidence="3">4.1.1.49</ecNumber>
    </recommendedName>
</protein>
<dbReference type="SUPFAM" id="SSF53795">
    <property type="entry name" value="PEP carboxykinase-like"/>
    <property type="match status" value="1"/>
</dbReference>
<keyword evidence="13" id="KW-1185">Reference proteome</keyword>
<dbReference type="NCBIfam" id="NF006820">
    <property type="entry name" value="PRK09344.1-2"/>
    <property type="match status" value="1"/>
</dbReference>
<feature type="compositionally biased region" description="Low complexity" evidence="11">
    <location>
        <begin position="40"/>
        <end position="58"/>
    </location>
</feature>
<dbReference type="GO" id="GO:0005829">
    <property type="term" value="C:cytosol"/>
    <property type="evidence" value="ECO:0007669"/>
    <property type="project" value="TreeGrafter"/>
</dbReference>
<evidence type="ECO:0000256" key="6">
    <source>
        <dbReference type="ARBA" id="ARBA00022741"/>
    </source>
</evidence>
<dbReference type="SUPFAM" id="SSF68923">
    <property type="entry name" value="PEP carboxykinase N-terminal domain"/>
    <property type="match status" value="1"/>
</dbReference>
<dbReference type="EC" id="4.1.1.49" evidence="3"/>
<dbReference type="AlphaFoldDB" id="A0A9P5SV22"/>
<dbReference type="Proteomes" id="UP000696485">
    <property type="component" value="Unassembled WGS sequence"/>
</dbReference>
<dbReference type="Gene3D" id="3.40.449.10">
    <property type="entry name" value="Phosphoenolpyruvate Carboxykinase, domain 1"/>
    <property type="match status" value="1"/>
</dbReference>
<accession>A0A9P5SV22</accession>
<evidence type="ECO:0000313" key="13">
    <source>
        <dbReference type="Proteomes" id="UP000696485"/>
    </source>
</evidence>
<dbReference type="Gene3D" id="2.170.8.10">
    <property type="entry name" value="Phosphoenolpyruvate Carboxykinase, domain 2"/>
    <property type="match status" value="1"/>
</dbReference>
<keyword evidence="8" id="KW-0067">ATP-binding</keyword>
<dbReference type="HAMAP" id="MF_00453">
    <property type="entry name" value="PEPCK_ATP"/>
    <property type="match status" value="1"/>
</dbReference>
<evidence type="ECO:0000256" key="3">
    <source>
        <dbReference type="ARBA" id="ARBA00012363"/>
    </source>
</evidence>
<dbReference type="InterPro" id="IPR008210">
    <property type="entry name" value="PEP_carboxykinase_N"/>
</dbReference>
<name>A0A9P5SV22_9FUNG</name>
<dbReference type="PIRSF" id="PIRSF006294">
    <property type="entry name" value="PEP_crbxkin"/>
    <property type="match status" value="1"/>
</dbReference>
<evidence type="ECO:0000256" key="8">
    <source>
        <dbReference type="ARBA" id="ARBA00022840"/>
    </source>
</evidence>
<comment type="pathway">
    <text evidence="1">Carbohydrate biosynthesis; gluconeogenesis.</text>
</comment>
<comment type="catalytic activity">
    <reaction evidence="10">
        <text>oxaloacetate + ATP = phosphoenolpyruvate + ADP + CO2</text>
        <dbReference type="Rhea" id="RHEA:18617"/>
        <dbReference type="ChEBI" id="CHEBI:16452"/>
        <dbReference type="ChEBI" id="CHEBI:16526"/>
        <dbReference type="ChEBI" id="CHEBI:30616"/>
        <dbReference type="ChEBI" id="CHEBI:58702"/>
        <dbReference type="ChEBI" id="CHEBI:456216"/>
        <dbReference type="EC" id="4.1.1.49"/>
    </reaction>
</comment>
<evidence type="ECO:0000313" key="12">
    <source>
        <dbReference type="EMBL" id="KAF9335998.1"/>
    </source>
</evidence>
<evidence type="ECO:0000256" key="4">
    <source>
        <dbReference type="ARBA" id="ARBA00021932"/>
    </source>
</evidence>
<comment type="caution">
    <text evidence="12">The sequence shown here is derived from an EMBL/GenBank/DDBJ whole genome shotgun (WGS) entry which is preliminary data.</text>
</comment>
<keyword evidence="6" id="KW-0547">Nucleotide-binding</keyword>
<evidence type="ECO:0000256" key="11">
    <source>
        <dbReference type="SAM" id="MobiDB-lite"/>
    </source>
</evidence>
<dbReference type="NCBIfam" id="NF006821">
    <property type="entry name" value="PRK09344.1-3"/>
    <property type="match status" value="1"/>
</dbReference>
<keyword evidence="5" id="KW-0312">Gluconeogenesis</keyword>
<gene>
    <name evidence="12" type="primary">PCK1_3</name>
    <name evidence="12" type="ORF">BG006_010053</name>
</gene>
<dbReference type="FunFam" id="3.40.449.10:FF:000002">
    <property type="entry name" value="Phosphoenolpyruvate carboxykinase [ATP]"/>
    <property type="match status" value="1"/>
</dbReference>
<evidence type="ECO:0000256" key="2">
    <source>
        <dbReference type="ARBA" id="ARBA00006052"/>
    </source>
</evidence>
<dbReference type="InterPro" id="IPR001272">
    <property type="entry name" value="PEP_carboxykinase_ATP"/>
</dbReference>
<dbReference type="GO" id="GO:0006094">
    <property type="term" value="P:gluconeogenesis"/>
    <property type="evidence" value="ECO:0007669"/>
    <property type="project" value="UniProtKB-KW"/>
</dbReference>
<feature type="compositionally biased region" description="Basic residues" evidence="11">
    <location>
        <begin position="60"/>
        <end position="69"/>
    </location>
</feature>
<evidence type="ECO:0000256" key="10">
    <source>
        <dbReference type="ARBA" id="ARBA00047371"/>
    </source>
</evidence>
<keyword evidence="12" id="KW-0808">Transferase</keyword>
<dbReference type="PANTHER" id="PTHR30031:SF0">
    <property type="entry name" value="PHOSPHOENOLPYRUVATE CARBOXYKINASE (ATP)"/>
    <property type="match status" value="1"/>
</dbReference>
<evidence type="ECO:0000256" key="9">
    <source>
        <dbReference type="ARBA" id="ARBA00023239"/>
    </source>
</evidence>
<reference evidence="12" key="1">
    <citation type="journal article" date="2020" name="Fungal Divers.">
        <title>Resolving the Mortierellaceae phylogeny through synthesis of multi-gene phylogenetics and phylogenomics.</title>
        <authorList>
            <person name="Vandepol N."/>
            <person name="Liber J."/>
            <person name="Desiro A."/>
            <person name="Na H."/>
            <person name="Kennedy M."/>
            <person name="Barry K."/>
            <person name="Grigoriev I.V."/>
            <person name="Miller A.N."/>
            <person name="O'Donnell K."/>
            <person name="Stajich J.E."/>
            <person name="Bonito G."/>
        </authorList>
    </citation>
    <scope>NUCLEOTIDE SEQUENCE</scope>
    <source>
        <strain evidence="12">NVP1</strain>
    </source>
</reference>
<dbReference type="FunFam" id="2.170.8.10:FF:000001">
    <property type="entry name" value="Phosphoenolpyruvate carboxykinase (ATP)"/>
    <property type="match status" value="1"/>
</dbReference>
<dbReference type="PROSITE" id="PS00532">
    <property type="entry name" value="PEPCK_ATP"/>
    <property type="match status" value="1"/>
</dbReference>
<proteinExistence type="inferred from homology"/>
<dbReference type="PANTHER" id="PTHR30031">
    <property type="entry name" value="PHOSPHOENOLPYRUVATE CARBOXYKINASE ATP"/>
    <property type="match status" value="1"/>
</dbReference>
<dbReference type="Gene3D" id="3.90.228.20">
    <property type="match status" value="1"/>
</dbReference>
<keyword evidence="12" id="KW-0418">Kinase</keyword>
<dbReference type="EMBL" id="JAAAUY010000077">
    <property type="protein sequence ID" value="KAF9335998.1"/>
    <property type="molecule type" value="Genomic_DNA"/>
</dbReference>
<dbReference type="Pfam" id="PF01293">
    <property type="entry name" value="PEPCK_ATP"/>
    <property type="match status" value="1"/>
</dbReference>